<keyword evidence="6" id="KW-0482">Metalloprotease</keyword>
<evidence type="ECO:0000313" key="10">
    <source>
        <dbReference type="Proteomes" id="UP000182429"/>
    </source>
</evidence>
<proteinExistence type="inferred from homology"/>
<dbReference type="InterPro" id="IPR037518">
    <property type="entry name" value="MPN"/>
</dbReference>
<evidence type="ECO:0000256" key="4">
    <source>
        <dbReference type="ARBA" id="ARBA00022801"/>
    </source>
</evidence>
<evidence type="ECO:0000256" key="5">
    <source>
        <dbReference type="ARBA" id="ARBA00022833"/>
    </source>
</evidence>
<dbReference type="PROSITE" id="PS01302">
    <property type="entry name" value="UPF0758"/>
    <property type="match status" value="1"/>
</dbReference>
<dbReference type="GO" id="GO:0046872">
    <property type="term" value="F:metal ion binding"/>
    <property type="evidence" value="ECO:0007669"/>
    <property type="project" value="UniProtKB-KW"/>
</dbReference>
<dbReference type="AlphaFoldDB" id="A0A1H2RBR3"/>
<comment type="similarity">
    <text evidence="1 7">Belongs to the UPF0758 family.</text>
</comment>
<gene>
    <name evidence="9" type="ORF">SAMN04487759_10552</name>
</gene>
<evidence type="ECO:0000259" key="8">
    <source>
        <dbReference type="PROSITE" id="PS50249"/>
    </source>
</evidence>
<sequence length="239" mass="26955">MGKRPLALSMIKTLSIEEHPREKALSVGIDQLSDEELLAIVLRTGNKSENVIELSKRLLGEIGGIVHLKDASYGKLISMKGIKKAKGVELMAILEIGKRIYEATDIPVIFDSPHAVFNLMKSEMMHLKQEHFVILILDQKHRLILKKTLFIGSINASLISMREIFLETLSFNGVALIAIHNHPSGDARPSIEDEEVTKRLMESGKMMNVKVLDHIIIGWNEFYSFVGKRLYNEHDVIAF</sequence>
<dbReference type="RefSeq" id="WP_238588071.1">
    <property type="nucleotide sequence ID" value="NZ_FNNF01000005.1"/>
</dbReference>
<dbReference type="PANTHER" id="PTHR30471">
    <property type="entry name" value="DNA REPAIR PROTEIN RADC"/>
    <property type="match status" value="1"/>
</dbReference>
<name>A0A1H2RBR3_9FIRM</name>
<dbReference type="STRING" id="1630.SAMN05216514_103114"/>
<dbReference type="InterPro" id="IPR046778">
    <property type="entry name" value="UPF0758_N"/>
</dbReference>
<dbReference type="CDD" id="cd08071">
    <property type="entry name" value="MPN_DUF2466"/>
    <property type="match status" value="1"/>
</dbReference>
<dbReference type="EMBL" id="FNNF01000005">
    <property type="protein sequence ID" value="SDW16648.1"/>
    <property type="molecule type" value="Genomic_DNA"/>
</dbReference>
<dbReference type="NCBIfam" id="TIGR00608">
    <property type="entry name" value="radc"/>
    <property type="match status" value="1"/>
</dbReference>
<evidence type="ECO:0000256" key="7">
    <source>
        <dbReference type="RuleBase" id="RU003797"/>
    </source>
</evidence>
<dbReference type="Gene3D" id="3.40.140.10">
    <property type="entry name" value="Cytidine Deaminase, domain 2"/>
    <property type="match status" value="1"/>
</dbReference>
<reference evidence="9 10" key="1">
    <citation type="submission" date="2016-10" db="EMBL/GenBank/DDBJ databases">
        <authorList>
            <person name="de Groot N.N."/>
        </authorList>
    </citation>
    <scope>NUCLEOTIDE SEQUENCE [LARGE SCALE GENOMIC DNA]</scope>
    <source>
        <strain evidence="9 10">S3b</strain>
    </source>
</reference>
<keyword evidence="2" id="KW-0645">Protease</keyword>
<dbReference type="Pfam" id="PF04002">
    <property type="entry name" value="RadC"/>
    <property type="match status" value="1"/>
</dbReference>
<evidence type="ECO:0000313" key="9">
    <source>
        <dbReference type="EMBL" id="SDW16648.1"/>
    </source>
</evidence>
<keyword evidence="5" id="KW-0862">Zinc</keyword>
<evidence type="ECO:0000256" key="1">
    <source>
        <dbReference type="ARBA" id="ARBA00010243"/>
    </source>
</evidence>
<keyword evidence="4" id="KW-0378">Hydrolase</keyword>
<dbReference type="PROSITE" id="PS50249">
    <property type="entry name" value="MPN"/>
    <property type="match status" value="1"/>
</dbReference>
<evidence type="ECO:0000256" key="2">
    <source>
        <dbReference type="ARBA" id="ARBA00022670"/>
    </source>
</evidence>
<evidence type="ECO:0000256" key="3">
    <source>
        <dbReference type="ARBA" id="ARBA00022723"/>
    </source>
</evidence>
<dbReference type="InterPro" id="IPR020891">
    <property type="entry name" value="UPF0758_CS"/>
</dbReference>
<dbReference type="InterPro" id="IPR001405">
    <property type="entry name" value="UPF0758"/>
</dbReference>
<dbReference type="Pfam" id="PF20582">
    <property type="entry name" value="UPF0758_N"/>
    <property type="match status" value="1"/>
</dbReference>
<dbReference type="NCBIfam" id="NF000642">
    <property type="entry name" value="PRK00024.1"/>
    <property type="match status" value="1"/>
</dbReference>
<feature type="domain" description="MPN" evidence="8">
    <location>
        <begin position="109"/>
        <end position="231"/>
    </location>
</feature>
<dbReference type="InterPro" id="IPR025657">
    <property type="entry name" value="RadC_JAB"/>
</dbReference>
<dbReference type="PANTHER" id="PTHR30471:SF3">
    <property type="entry name" value="UPF0758 PROTEIN YEES-RELATED"/>
    <property type="match status" value="1"/>
</dbReference>
<dbReference type="GO" id="GO:0008237">
    <property type="term" value="F:metallopeptidase activity"/>
    <property type="evidence" value="ECO:0007669"/>
    <property type="project" value="UniProtKB-KW"/>
</dbReference>
<protein>
    <submittedName>
        <fullName evidence="9">DNA repair protein RadC</fullName>
    </submittedName>
</protein>
<accession>A0A1H2RBR3</accession>
<evidence type="ECO:0000256" key="6">
    <source>
        <dbReference type="ARBA" id="ARBA00023049"/>
    </source>
</evidence>
<keyword evidence="3" id="KW-0479">Metal-binding</keyword>
<dbReference type="Proteomes" id="UP000182429">
    <property type="component" value="Unassembled WGS sequence"/>
</dbReference>
<organism evidence="9 10">
    <name type="scientific">Kandleria vitulina</name>
    <dbReference type="NCBI Taxonomy" id="1630"/>
    <lineage>
        <taxon>Bacteria</taxon>
        <taxon>Bacillati</taxon>
        <taxon>Bacillota</taxon>
        <taxon>Erysipelotrichia</taxon>
        <taxon>Erysipelotrichales</taxon>
        <taxon>Coprobacillaceae</taxon>
        <taxon>Kandleria</taxon>
    </lineage>
</organism>
<dbReference type="GO" id="GO:0006508">
    <property type="term" value="P:proteolysis"/>
    <property type="evidence" value="ECO:0007669"/>
    <property type="project" value="UniProtKB-KW"/>
</dbReference>
<dbReference type="eggNOG" id="COG2003">
    <property type="taxonomic scope" value="Bacteria"/>
</dbReference>